<evidence type="ECO:0000313" key="1">
    <source>
        <dbReference type="EMBL" id="KAK3743433.1"/>
    </source>
</evidence>
<reference evidence="1" key="1">
    <citation type="journal article" date="2023" name="G3 (Bethesda)">
        <title>A reference genome for the long-term kleptoplast-retaining sea slug Elysia crispata morphotype clarki.</title>
        <authorList>
            <person name="Eastman K.E."/>
            <person name="Pendleton A.L."/>
            <person name="Shaikh M.A."/>
            <person name="Suttiyut T."/>
            <person name="Ogas R."/>
            <person name="Tomko P."/>
            <person name="Gavelis G."/>
            <person name="Widhalm J.R."/>
            <person name="Wisecaver J.H."/>
        </authorList>
    </citation>
    <scope>NUCLEOTIDE SEQUENCE</scope>
    <source>
        <strain evidence="1">ECLA1</strain>
    </source>
</reference>
<accession>A0AAE0YG05</accession>
<keyword evidence="2" id="KW-1185">Reference proteome</keyword>
<name>A0AAE0YG05_9GAST</name>
<evidence type="ECO:0000313" key="2">
    <source>
        <dbReference type="Proteomes" id="UP001283361"/>
    </source>
</evidence>
<dbReference type="AlphaFoldDB" id="A0AAE0YG05"/>
<dbReference type="EMBL" id="JAWDGP010006309">
    <property type="protein sequence ID" value="KAK3743433.1"/>
    <property type="molecule type" value="Genomic_DNA"/>
</dbReference>
<organism evidence="1 2">
    <name type="scientific">Elysia crispata</name>
    <name type="common">lettuce slug</name>
    <dbReference type="NCBI Taxonomy" id="231223"/>
    <lineage>
        <taxon>Eukaryota</taxon>
        <taxon>Metazoa</taxon>
        <taxon>Spiralia</taxon>
        <taxon>Lophotrochozoa</taxon>
        <taxon>Mollusca</taxon>
        <taxon>Gastropoda</taxon>
        <taxon>Heterobranchia</taxon>
        <taxon>Euthyneura</taxon>
        <taxon>Panpulmonata</taxon>
        <taxon>Sacoglossa</taxon>
        <taxon>Placobranchoidea</taxon>
        <taxon>Plakobranchidae</taxon>
        <taxon>Elysia</taxon>
    </lineage>
</organism>
<dbReference type="Proteomes" id="UP001283361">
    <property type="component" value="Unassembled WGS sequence"/>
</dbReference>
<comment type="caution">
    <text evidence="1">The sequence shown here is derived from an EMBL/GenBank/DDBJ whole genome shotgun (WGS) entry which is preliminary data.</text>
</comment>
<gene>
    <name evidence="1" type="ORF">RRG08_009284</name>
</gene>
<sequence length="127" mass="13570">MAFIARSEPMYVLSFSSLVEIISSISDTLLGHSKTSSTSKIGSGLILRLLQTVSSILTCAAIVFNFRAVKCFEDLECPNNTYGQNCSQLCSVGCAGPFDACTDGICLFGCDDGFEGPKCEKSKDKTL</sequence>
<protein>
    <submittedName>
        <fullName evidence="1">Uncharacterized protein</fullName>
    </submittedName>
</protein>
<proteinExistence type="predicted"/>